<dbReference type="AlphaFoldDB" id="A0AAW7Y2C4"/>
<feature type="signal peptide" evidence="1">
    <location>
        <begin position="1"/>
        <end position="19"/>
    </location>
</feature>
<organism evidence="2 3">
    <name type="scientific">Photobacterium sanguinicancri</name>
    <dbReference type="NCBI Taxonomy" id="875932"/>
    <lineage>
        <taxon>Bacteria</taxon>
        <taxon>Pseudomonadati</taxon>
        <taxon>Pseudomonadota</taxon>
        <taxon>Gammaproteobacteria</taxon>
        <taxon>Vibrionales</taxon>
        <taxon>Vibrionaceae</taxon>
        <taxon>Photobacterium</taxon>
    </lineage>
</organism>
<comment type="caution">
    <text evidence="2">The sequence shown here is derived from an EMBL/GenBank/DDBJ whole genome shotgun (WGS) entry which is preliminary data.</text>
</comment>
<evidence type="ECO:0000313" key="3">
    <source>
        <dbReference type="Proteomes" id="UP001170624"/>
    </source>
</evidence>
<dbReference type="Proteomes" id="UP001170624">
    <property type="component" value="Unassembled WGS sequence"/>
</dbReference>
<dbReference type="InterPro" id="IPR009971">
    <property type="entry name" value="DUF1496"/>
</dbReference>
<reference evidence="2" key="1">
    <citation type="submission" date="2023-07" db="EMBL/GenBank/DDBJ databases">
        <title>Genome content predicts the carbon catabolic preferences of heterotrophic bacteria.</title>
        <authorList>
            <person name="Gralka M."/>
        </authorList>
    </citation>
    <scope>NUCLEOTIDE SEQUENCE</scope>
    <source>
        <strain evidence="2">G2M05</strain>
    </source>
</reference>
<gene>
    <name evidence="2" type="ORF">Q4568_05055</name>
</gene>
<protein>
    <submittedName>
        <fullName evidence="2">DUF1496 domain-containing protein</fullName>
    </submittedName>
</protein>
<keyword evidence="1" id="KW-0732">Signal</keyword>
<sequence length="86" mass="9324">MKGMMILLSALCISASAQAFESKTISTGTKTKVQIDVPNVGKRVCFYDNKAYSLGAVISVEKILLECLPEKSFEQNGALSWHKVGV</sequence>
<dbReference type="EMBL" id="JAUOPU010000003">
    <property type="protein sequence ID" value="MDO6541886.1"/>
    <property type="molecule type" value="Genomic_DNA"/>
</dbReference>
<accession>A0AAW7Y2C4</accession>
<evidence type="ECO:0000313" key="2">
    <source>
        <dbReference type="EMBL" id="MDO6541886.1"/>
    </source>
</evidence>
<dbReference type="RefSeq" id="WP_303498562.1">
    <property type="nucleotide sequence ID" value="NZ_JAUOPU010000003.1"/>
</dbReference>
<evidence type="ECO:0000256" key="1">
    <source>
        <dbReference type="SAM" id="SignalP"/>
    </source>
</evidence>
<feature type="chain" id="PRO_5043454341" evidence="1">
    <location>
        <begin position="20"/>
        <end position="86"/>
    </location>
</feature>
<proteinExistence type="predicted"/>
<name>A0AAW7Y2C4_9GAMM</name>
<dbReference type="Pfam" id="PF07383">
    <property type="entry name" value="DUF1496"/>
    <property type="match status" value="1"/>
</dbReference>